<dbReference type="VEuPathDB" id="ToxoDB:BESB_066700"/>
<dbReference type="SMART" id="SM00046">
    <property type="entry name" value="DAGKc"/>
    <property type="match status" value="1"/>
</dbReference>
<evidence type="ECO:0000313" key="9">
    <source>
        <dbReference type="EMBL" id="PFH34637.1"/>
    </source>
</evidence>
<feature type="compositionally biased region" description="Low complexity" evidence="7">
    <location>
        <begin position="371"/>
        <end position="382"/>
    </location>
</feature>
<dbReference type="Proteomes" id="UP000224006">
    <property type="component" value="Chromosome VI"/>
</dbReference>
<feature type="region of interest" description="Disordered" evidence="7">
    <location>
        <begin position="292"/>
        <end position="396"/>
    </location>
</feature>
<dbReference type="EMBL" id="NWUJ01000006">
    <property type="protein sequence ID" value="PFH34637.1"/>
    <property type="molecule type" value="Genomic_DNA"/>
</dbReference>
<dbReference type="OrthoDB" id="242257at2759"/>
<dbReference type="SUPFAM" id="SSF111331">
    <property type="entry name" value="NAD kinase/diacylglycerol kinase-like"/>
    <property type="match status" value="1"/>
</dbReference>
<gene>
    <name evidence="9" type="ORF">BESB_066700</name>
</gene>
<dbReference type="InterPro" id="IPR037607">
    <property type="entry name" value="DGK"/>
</dbReference>
<reference evidence="9 10" key="1">
    <citation type="submission" date="2017-09" db="EMBL/GenBank/DDBJ databases">
        <title>Genome sequencing of Besnoitia besnoiti strain Bb-Ger1.</title>
        <authorList>
            <person name="Schares G."/>
            <person name="Venepally P."/>
            <person name="Lorenzi H.A."/>
        </authorList>
    </citation>
    <scope>NUCLEOTIDE SEQUENCE [LARGE SCALE GENOMIC DNA]</scope>
    <source>
        <strain evidence="9 10">Bb-Ger1</strain>
    </source>
</reference>
<evidence type="ECO:0000256" key="4">
    <source>
        <dbReference type="ARBA" id="ARBA00022777"/>
    </source>
</evidence>
<dbReference type="EC" id="2.7.1.107" evidence="6"/>
<dbReference type="InterPro" id="IPR016064">
    <property type="entry name" value="NAD/diacylglycerol_kinase_sf"/>
</dbReference>
<dbReference type="PANTHER" id="PTHR11255">
    <property type="entry name" value="DIACYLGLYCEROL KINASE"/>
    <property type="match status" value="1"/>
</dbReference>
<dbReference type="InterPro" id="IPR000756">
    <property type="entry name" value="Diacylglycerol_kin_accessory"/>
</dbReference>
<dbReference type="Pfam" id="PF00781">
    <property type="entry name" value="DAGK_cat"/>
    <property type="match status" value="1"/>
</dbReference>
<evidence type="ECO:0000313" key="10">
    <source>
        <dbReference type="Proteomes" id="UP000224006"/>
    </source>
</evidence>
<keyword evidence="4 6" id="KW-0418">Kinase</keyword>
<organism evidence="9 10">
    <name type="scientific">Besnoitia besnoiti</name>
    <name type="common">Apicomplexan protozoan</name>
    <dbReference type="NCBI Taxonomy" id="94643"/>
    <lineage>
        <taxon>Eukaryota</taxon>
        <taxon>Sar</taxon>
        <taxon>Alveolata</taxon>
        <taxon>Apicomplexa</taxon>
        <taxon>Conoidasida</taxon>
        <taxon>Coccidia</taxon>
        <taxon>Eucoccidiorida</taxon>
        <taxon>Eimeriorina</taxon>
        <taxon>Sarcocystidae</taxon>
        <taxon>Besnoitia</taxon>
    </lineage>
</organism>
<evidence type="ECO:0000256" key="7">
    <source>
        <dbReference type="SAM" id="MobiDB-lite"/>
    </source>
</evidence>
<comment type="similarity">
    <text evidence="1 6">Belongs to the eukaryotic diacylglycerol kinase family.</text>
</comment>
<dbReference type="GeneID" id="40311596"/>
<dbReference type="KEGG" id="bbes:BESB_066700"/>
<feature type="domain" description="DAGKc" evidence="8">
    <location>
        <begin position="398"/>
        <end position="487"/>
    </location>
</feature>
<evidence type="ECO:0000256" key="5">
    <source>
        <dbReference type="ARBA" id="ARBA00022840"/>
    </source>
</evidence>
<keyword evidence="3 6" id="KW-0547">Nucleotide-binding</keyword>
<name>A0A2A9MGA4_BESBE</name>
<evidence type="ECO:0000256" key="3">
    <source>
        <dbReference type="ARBA" id="ARBA00022741"/>
    </source>
</evidence>
<dbReference type="AlphaFoldDB" id="A0A2A9MGA4"/>
<keyword evidence="5 6" id="KW-0067">ATP-binding</keyword>
<dbReference type="InterPro" id="IPR001206">
    <property type="entry name" value="Diacylglycerol_kinase_cat_dom"/>
</dbReference>
<evidence type="ECO:0000256" key="1">
    <source>
        <dbReference type="ARBA" id="ARBA00009280"/>
    </source>
</evidence>
<evidence type="ECO:0000256" key="6">
    <source>
        <dbReference type="RuleBase" id="RU361128"/>
    </source>
</evidence>
<feature type="compositionally biased region" description="Low complexity" evidence="7">
    <location>
        <begin position="312"/>
        <end position="324"/>
    </location>
</feature>
<evidence type="ECO:0000256" key="2">
    <source>
        <dbReference type="ARBA" id="ARBA00022679"/>
    </source>
</evidence>
<feature type="region of interest" description="Disordered" evidence="7">
    <location>
        <begin position="1"/>
        <end position="142"/>
    </location>
</feature>
<comment type="caution">
    <text evidence="9">The sequence shown here is derived from an EMBL/GenBank/DDBJ whole genome shotgun (WGS) entry which is preliminary data.</text>
</comment>
<dbReference type="GO" id="GO:0007200">
    <property type="term" value="P:phospholipase C-activating G protein-coupled receptor signaling pathway"/>
    <property type="evidence" value="ECO:0007669"/>
    <property type="project" value="InterPro"/>
</dbReference>
<keyword evidence="10" id="KW-1185">Reference proteome</keyword>
<dbReference type="GO" id="GO:0016020">
    <property type="term" value="C:membrane"/>
    <property type="evidence" value="ECO:0007669"/>
    <property type="project" value="TreeGrafter"/>
</dbReference>
<dbReference type="InterPro" id="IPR017438">
    <property type="entry name" value="ATP-NAD_kinase_N"/>
</dbReference>
<feature type="compositionally biased region" description="Basic and acidic residues" evidence="7">
    <location>
        <begin position="351"/>
        <end position="361"/>
    </location>
</feature>
<feature type="compositionally biased region" description="Low complexity" evidence="7">
    <location>
        <begin position="107"/>
        <end position="129"/>
    </location>
</feature>
<protein>
    <recommendedName>
        <fullName evidence="6">Diacylglycerol kinase</fullName>
        <shortName evidence="6">DAG kinase</shortName>
        <ecNumber evidence="6">2.7.1.107</ecNumber>
    </recommendedName>
</protein>
<dbReference type="SMART" id="SM00045">
    <property type="entry name" value="DAGKa"/>
    <property type="match status" value="1"/>
</dbReference>
<feature type="region of interest" description="Disordered" evidence="7">
    <location>
        <begin position="165"/>
        <end position="201"/>
    </location>
</feature>
<dbReference type="PROSITE" id="PS50146">
    <property type="entry name" value="DAGK"/>
    <property type="match status" value="1"/>
</dbReference>
<feature type="compositionally biased region" description="Low complexity" evidence="7">
    <location>
        <begin position="36"/>
        <end position="94"/>
    </location>
</feature>
<dbReference type="RefSeq" id="XP_029218646.1">
    <property type="nucleotide sequence ID" value="XM_029365063.1"/>
</dbReference>
<dbReference type="GO" id="GO:0004143">
    <property type="term" value="F:ATP-dependent diacylglycerol kinase activity"/>
    <property type="evidence" value="ECO:0007669"/>
    <property type="project" value="UniProtKB-EC"/>
</dbReference>
<proteinExistence type="inferred from homology"/>
<dbReference type="STRING" id="94643.A0A2A9MGA4"/>
<comment type="catalytic activity">
    <reaction evidence="6">
        <text>a 1,2-diacyl-sn-glycerol + ATP = a 1,2-diacyl-sn-glycero-3-phosphate + ADP + H(+)</text>
        <dbReference type="Rhea" id="RHEA:10272"/>
        <dbReference type="ChEBI" id="CHEBI:15378"/>
        <dbReference type="ChEBI" id="CHEBI:17815"/>
        <dbReference type="ChEBI" id="CHEBI:30616"/>
        <dbReference type="ChEBI" id="CHEBI:58608"/>
        <dbReference type="ChEBI" id="CHEBI:456216"/>
        <dbReference type="EC" id="2.7.1.107"/>
    </reaction>
</comment>
<evidence type="ECO:0000259" key="8">
    <source>
        <dbReference type="PROSITE" id="PS50146"/>
    </source>
</evidence>
<dbReference type="GO" id="GO:0005524">
    <property type="term" value="F:ATP binding"/>
    <property type="evidence" value="ECO:0007669"/>
    <property type="project" value="UniProtKB-KW"/>
</dbReference>
<dbReference type="Pfam" id="PF00609">
    <property type="entry name" value="DAGK_acc"/>
    <property type="match status" value="1"/>
</dbReference>
<dbReference type="PANTHER" id="PTHR11255:SF121">
    <property type="entry name" value="DIACYLGLYCEROL KINASE (ATP)"/>
    <property type="match status" value="1"/>
</dbReference>
<keyword evidence="2 6" id="KW-0808">Transferase</keyword>
<accession>A0A2A9MGA4</accession>
<sequence>MLASLSSGGRSPHAGQLEKGSGSACKSSAEIGGGPRALPSLSPAPDAAAPALPGALPSPVSSPLTSSTGAASGGTESSPSAPATAPGASSAVGTPESAPPTARGSIAPQGAPARAGAEPRASEPRPASEQQPATSSELLVAGTPCDVGAETAGVRLEREGALAAAFAQKADSEPRAVRAAPVDPKGAPDQGSAPADDEADIGVGSYDLREDSDEVELMHYLAEGGRKPRMLFIFINPTSGGNKAAAFTESGVCRLTMTTPFSCNIYIFDIREGTPGNKPGFRLLKAATELAAMSAQPSPQRSMEELRNKSNAASSAAPSIESASSPPPPPFLSMRATARDRASDDLVAQGDAHENETKNEGETGDAGGGDEAAAAGATAPGEPRGGETSGAEDFPEEDVIRVLVAGGDGTVMWCAAEAEAHHIDPMKIAFGVIPYGTGNDFANAFGWKQRRGLRPFDAAMKTMRALLAEWDQARVVQHDLWSVKVALKGNGEFTKINSETRKKQVIHDELGRRMESMAFVMSNYFSMGVESRIGRGFDRHRTQSQFLNKVTYGIEGVKKAWFKRTLAIDRIIDALIDRPGEPDEQVVFRTRDSSMTKGPILKKSVSLVALNIPSFSAGNDIWGTSQNVGILAKSPTLKREVRKIVQEKQKTGDRELEFLSFPSITSLGIEFACHGQARRVNQGKGPWKFIFKELPTKAKVYFQVDGEFFQMTHPDYVTIEHNRTVRVLAAPPDKRSRV</sequence>
<dbReference type="Gene3D" id="3.40.50.10330">
    <property type="entry name" value="Probable inorganic polyphosphate/atp-NAD kinase, domain 1"/>
    <property type="match status" value="1"/>
</dbReference>